<evidence type="ECO:0000313" key="3">
    <source>
        <dbReference type="Proteomes" id="UP001381693"/>
    </source>
</evidence>
<dbReference type="Proteomes" id="UP001381693">
    <property type="component" value="Unassembled WGS sequence"/>
</dbReference>
<protein>
    <submittedName>
        <fullName evidence="2">Uncharacterized protein</fullName>
    </submittedName>
</protein>
<comment type="caution">
    <text evidence="2">The sequence shown here is derived from an EMBL/GenBank/DDBJ whole genome shotgun (WGS) entry which is preliminary data.</text>
</comment>
<reference evidence="2 3" key="1">
    <citation type="submission" date="2023-11" db="EMBL/GenBank/DDBJ databases">
        <title>Halocaridina rubra genome assembly.</title>
        <authorList>
            <person name="Smith C."/>
        </authorList>
    </citation>
    <scope>NUCLEOTIDE SEQUENCE [LARGE SCALE GENOMIC DNA]</scope>
    <source>
        <strain evidence="2">EP-1</strain>
        <tissue evidence="2">Whole</tissue>
    </source>
</reference>
<accession>A0AAN8WW28</accession>
<gene>
    <name evidence="2" type="ORF">SK128_003251</name>
</gene>
<keyword evidence="3" id="KW-1185">Reference proteome</keyword>
<evidence type="ECO:0000256" key="1">
    <source>
        <dbReference type="SAM" id="MobiDB-lite"/>
    </source>
</evidence>
<evidence type="ECO:0000313" key="2">
    <source>
        <dbReference type="EMBL" id="KAK7069573.1"/>
    </source>
</evidence>
<sequence length="193" mass="22381">TKSSFNIPGPWTPESERRRSLNRRGRGQRTASHDFEKTYAPPTAQRGCQLLQSIHGGQAPLPAHPIGIQTLEEDKRYLVNVTGHRELAPAHVHITRKNSIPRSKEVLDFKAGEERHPQTHPKKIIPRLMKVDPSLLDDPNPVETHNQREQQDIEAFFYSDISLQQLKKLYEIYKIDFEMFDYQLKPYNLYVSS</sequence>
<proteinExistence type="predicted"/>
<feature type="non-terminal residue" evidence="2">
    <location>
        <position position="1"/>
    </location>
</feature>
<feature type="region of interest" description="Disordered" evidence="1">
    <location>
        <begin position="1"/>
        <end position="41"/>
    </location>
</feature>
<organism evidence="2 3">
    <name type="scientific">Halocaridina rubra</name>
    <name type="common">Hawaiian red shrimp</name>
    <dbReference type="NCBI Taxonomy" id="373956"/>
    <lineage>
        <taxon>Eukaryota</taxon>
        <taxon>Metazoa</taxon>
        <taxon>Ecdysozoa</taxon>
        <taxon>Arthropoda</taxon>
        <taxon>Crustacea</taxon>
        <taxon>Multicrustacea</taxon>
        <taxon>Malacostraca</taxon>
        <taxon>Eumalacostraca</taxon>
        <taxon>Eucarida</taxon>
        <taxon>Decapoda</taxon>
        <taxon>Pleocyemata</taxon>
        <taxon>Caridea</taxon>
        <taxon>Atyoidea</taxon>
        <taxon>Atyidae</taxon>
        <taxon>Halocaridina</taxon>
    </lineage>
</organism>
<name>A0AAN8WW28_HALRR</name>
<dbReference type="EMBL" id="JAXCGZ010016116">
    <property type="protein sequence ID" value="KAK7069573.1"/>
    <property type="molecule type" value="Genomic_DNA"/>
</dbReference>
<dbReference type="AlphaFoldDB" id="A0AAN8WW28"/>